<dbReference type="EMBL" id="JACBXS010000013">
    <property type="protein sequence ID" value="NYS24932.1"/>
    <property type="molecule type" value="Genomic_DNA"/>
</dbReference>
<comment type="caution">
    <text evidence="3">The sequence shown here is derived from an EMBL/GenBank/DDBJ whole genome shotgun (WGS) entry which is preliminary data.</text>
</comment>
<gene>
    <name evidence="3" type="ORF">HUK65_07985</name>
</gene>
<dbReference type="RefSeq" id="WP_179905635.1">
    <property type="nucleotide sequence ID" value="NZ_JACBXS010000013.1"/>
</dbReference>
<protein>
    <submittedName>
        <fullName evidence="3">Uncharacterized protein</fullName>
    </submittedName>
</protein>
<evidence type="ECO:0000313" key="4">
    <source>
        <dbReference type="Proteomes" id="UP000529417"/>
    </source>
</evidence>
<evidence type="ECO:0000256" key="1">
    <source>
        <dbReference type="SAM" id="MobiDB-lite"/>
    </source>
</evidence>
<sequence>MVPVKPLKLAAVALVGALGSGYALQLLDGEDAASRGQTAQMAGPSLARPSPPQAGTEISGALVSLPGREARDIVSGDRIVQTAALDDAPAPGLQFTPPAETDSAAAPDCAMTLSLSPGAAGTITATLTAPCNGGEAVSITHDKLRFDDRMPESGPLTVILPALKVDATVQMSLPGAEAQHAQVTVPEAADYARTVLQWSGTPDFALHAFHGETGFGQPGHVHALNPVDPGAQGAFTLTLGHGGLEQPRLAHVHSVPAASADPVHFAIAAQHNGDTCGRVLQAETFVNAPRATTSVPVTVHMDSCETEASFVMLPVPQPLELAAN</sequence>
<organism evidence="3 4">
    <name type="scientific">Rhabdonatronobacter sediminivivens</name>
    <dbReference type="NCBI Taxonomy" id="2743469"/>
    <lineage>
        <taxon>Bacteria</taxon>
        <taxon>Pseudomonadati</taxon>
        <taxon>Pseudomonadota</taxon>
        <taxon>Alphaproteobacteria</taxon>
        <taxon>Rhodobacterales</taxon>
        <taxon>Paracoccaceae</taxon>
        <taxon>Rhabdonatronobacter</taxon>
    </lineage>
</organism>
<evidence type="ECO:0000313" key="3">
    <source>
        <dbReference type="EMBL" id="NYS24932.1"/>
    </source>
</evidence>
<feature type="signal peptide" evidence="2">
    <location>
        <begin position="1"/>
        <end position="25"/>
    </location>
</feature>
<feature type="chain" id="PRO_5031419220" evidence="2">
    <location>
        <begin position="26"/>
        <end position="324"/>
    </location>
</feature>
<keyword evidence="4" id="KW-1185">Reference proteome</keyword>
<proteinExistence type="predicted"/>
<dbReference type="AlphaFoldDB" id="A0A7Z0HZK5"/>
<keyword evidence="2" id="KW-0732">Signal</keyword>
<feature type="region of interest" description="Disordered" evidence="1">
    <location>
        <begin position="35"/>
        <end position="54"/>
    </location>
</feature>
<evidence type="ECO:0000256" key="2">
    <source>
        <dbReference type="SAM" id="SignalP"/>
    </source>
</evidence>
<reference evidence="3 4" key="1">
    <citation type="journal article" date="2000" name="Arch. Microbiol.">
        <title>Rhodobaca bogoriensis gen. nov. and sp. nov., an alkaliphilic purple nonsulfur bacterium from African Rift Valley soda lakes.</title>
        <authorList>
            <person name="Milford A.D."/>
            <person name="Achenbach L.A."/>
            <person name="Jung D.O."/>
            <person name="Madigan M.T."/>
        </authorList>
    </citation>
    <scope>NUCLEOTIDE SEQUENCE [LARGE SCALE GENOMIC DNA]</scope>
    <source>
        <strain evidence="3 4">2376</strain>
    </source>
</reference>
<dbReference type="Proteomes" id="UP000529417">
    <property type="component" value="Unassembled WGS sequence"/>
</dbReference>
<name>A0A7Z0HZK5_9RHOB</name>
<accession>A0A7Z0HZK5</accession>